<sequence length="190" mass="21655">MNKYFLWAVAIAALCSACETDNEAFAPETKKQTIALQQAKSAEANDYQMYQSILSSFVYNQDETYAENLLRFEQHVNQYIPHSDETTPYKPLDLKQIAFLTTADAGYIEHFNYSATAKTMMYAVLNQRYNDETAKSTLEPQEYRLVQTLAALYNDNNGNGYDDDIRGRRTIAFAYGAQYSFTQAVLYAGQ</sequence>
<dbReference type="Proteomes" id="UP000199634">
    <property type="component" value="Unassembled WGS sequence"/>
</dbReference>
<gene>
    <name evidence="1" type="ORF">SAMN02927937_01593</name>
</gene>
<keyword evidence="2" id="KW-1185">Reference proteome</keyword>
<reference evidence="1 2" key="1">
    <citation type="submission" date="2016-10" db="EMBL/GenBank/DDBJ databases">
        <authorList>
            <person name="de Groot N.N."/>
        </authorList>
    </citation>
    <scope>NUCLEOTIDE SEQUENCE [LARGE SCALE GENOMIC DNA]</scope>
    <source>
        <strain evidence="1 2">CGMCC 1.10825</strain>
    </source>
</reference>
<name>A0A1H6LBZ7_9FLAO</name>
<accession>A0A1H6LBZ7</accession>
<dbReference type="OrthoDB" id="1341439at2"/>
<dbReference type="EMBL" id="FNXE01000020">
    <property type="protein sequence ID" value="SEH81850.1"/>
    <property type="molecule type" value="Genomic_DNA"/>
</dbReference>
<proteinExistence type="predicted"/>
<evidence type="ECO:0000313" key="1">
    <source>
        <dbReference type="EMBL" id="SEH81850.1"/>
    </source>
</evidence>
<organism evidence="1 2">
    <name type="scientific">Paenimyroides marinum</name>
    <dbReference type="NCBI Taxonomy" id="1159016"/>
    <lineage>
        <taxon>Bacteria</taxon>
        <taxon>Pseudomonadati</taxon>
        <taxon>Bacteroidota</taxon>
        <taxon>Flavobacteriia</taxon>
        <taxon>Flavobacteriales</taxon>
        <taxon>Flavobacteriaceae</taxon>
        <taxon>Paenimyroides</taxon>
    </lineage>
</organism>
<dbReference type="RefSeq" id="WP_091098701.1">
    <property type="nucleotide sequence ID" value="NZ_FNXE01000020.1"/>
</dbReference>
<dbReference type="STRING" id="1159016.SAMN02927937_01593"/>
<dbReference type="AlphaFoldDB" id="A0A1H6LBZ7"/>
<evidence type="ECO:0000313" key="2">
    <source>
        <dbReference type="Proteomes" id="UP000199634"/>
    </source>
</evidence>
<protein>
    <submittedName>
        <fullName evidence="1">Uncharacterized protein</fullName>
    </submittedName>
</protein>